<sequence>MQAGMALARARMPPPQAAARRAPRSLPGEASALKAPLAPCRGPWQPQSAHGPPAASALPLCGRRCAARAAARGPDVPERAASAGGAAAGATYVKVWIDKVQWAGESGAVLCLQQVYGASPCQELPGTVHLPLGAAEADDFQRALFGRLAPATGGDDALCDVRVHGCPEPFAELVMNAEGCAFPHDAPESGQFSAADFHDLGVKRHRYGIGEALGTAHRLDVPALVCTSYLLEATRACLSKAMLELAVQGGAGERPAHGPDDASLRALERQLQSVLSRGPEAGCGSTLRAASAFALYWALHQGRLGDSSPQPFTEFCARYLQLAGAADPQQRER</sequence>
<name>A0ABN9UW38_9DINO</name>
<evidence type="ECO:0000313" key="3">
    <source>
        <dbReference type="Proteomes" id="UP001189429"/>
    </source>
</evidence>
<evidence type="ECO:0000256" key="1">
    <source>
        <dbReference type="SAM" id="MobiDB-lite"/>
    </source>
</evidence>
<proteinExistence type="predicted"/>
<organism evidence="2 3">
    <name type="scientific">Prorocentrum cordatum</name>
    <dbReference type="NCBI Taxonomy" id="2364126"/>
    <lineage>
        <taxon>Eukaryota</taxon>
        <taxon>Sar</taxon>
        <taxon>Alveolata</taxon>
        <taxon>Dinophyceae</taxon>
        <taxon>Prorocentrales</taxon>
        <taxon>Prorocentraceae</taxon>
        <taxon>Prorocentrum</taxon>
    </lineage>
</organism>
<accession>A0ABN9UW38</accession>
<protein>
    <submittedName>
        <fullName evidence="2">Uncharacterized protein</fullName>
    </submittedName>
</protein>
<reference evidence="2" key="1">
    <citation type="submission" date="2023-10" db="EMBL/GenBank/DDBJ databases">
        <authorList>
            <person name="Chen Y."/>
            <person name="Shah S."/>
            <person name="Dougan E. K."/>
            <person name="Thang M."/>
            <person name="Chan C."/>
        </authorList>
    </citation>
    <scope>NUCLEOTIDE SEQUENCE [LARGE SCALE GENOMIC DNA]</scope>
</reference>
<evidence type="ECO:0000313" key="2">
    <source>
        <dbReference type="EMBL" id="CAK0864363.1"/>
    </source>
</evidence>
<feature type="compositionally biased region" description="Low complexity" evidence="1">
    <location>
        <begin position="1"/>
        <end position="28"/>
    </location>
</feature>
<feature type="region of interest" description="Disordered" evidence="1">
    <location>
        <begin position="1"/>
        <end position="32"/>
    </location>
</feature>
<keyword evidence="3" id="KW-1185">Reference proteome</keyword>
<dbReference type="Proteomes" id="UP001189429">
    <property type="component" value="Unassembled WGS sequence"/>
</dbReference>
<comment type="caution">
    <text evidence="2">The sequence shown here is derived from an EMBL/GenBank/DDBJ whole genome shotgun (WGS) entry which is preliminary data.</text>
</comment>
<gene>
    <name evidence="2" type="ORF">PCOR1329_LOCUS52277</name>
</gene>
<dbReference type="EMBL" id="CAUYUJ010016360">
    <property type="protein sequence ID" value="CAK0864363.1"/>
    <property type="molecule type" value="Genomic_DNA"/>
</dbReference>